<dbReference type="InterPro" id="IPR027417">
    <property type="entry name" value="P-loop_NTPase"/>
</dbReference>
<protein>
    <submittedName>
        <fullName evidence="9">ARF like GTPase 5C</fullName>
    </submittedName>
</protein>
<dbReference type="Gene3D" id="3.40.50.300">
    <property type="entry name" value="P-loop containing nucleotide triphosphate hydrolases"/>
    <property type="match status" value="1"/>
</dbReference>
<proteinExistence type="inferred from homology"/>
<evidence type="ECO:0000256" key="2">
    <source>
        <dbReference type="ARBA" id="ARBA00022707"/>
    </source>
</evidence>
<dbReference type="GO" id="GO:0003924">
    <property type="term" value="F:GTPase activity"/>
    <property type="evidence" value="ECO:0007669"/>
    <property type="project" value="InterPro"/>
</dbReference>
<keyword evidence="7" id="KW-0460">Magnesium</keyword>
<dbReference type="GO" id="GO:1903292">
    <property type="term" value="P:protein localization to Golgi membrane"/>
    <property type="evidence" value="ECO:0007669"/>
    <property type="project" value="UniProtKB-ARBA"/>
</dbReference>
<reference evidence="9 10" key="1">
    <citation type="journal article" date="2010" name="Nature">
        <title>The sequence and de novo assembly of the giant panda genome.</title>
        <authorList>
            <person name="Li R."/>
            <person name="Fan W."/>
            <person name="Tian G."/>
            <person name="Zhu H."/>
            <person name="He L."/>
            <person name="Cai J."/>
            <person name="Huang Q."/>
            <person name="Cai Q."/>
            <person name="Li B."/>
            <person name="Bai Y."/>
            <person name="Zhang Z."/>
            <person name="Zhang Y."/>
            <person name="Wang W."/>
            <person name="Li J."/>
            <person name="Wei F."/>
            <person name="Li H."/>
            <person name="Jian M."/>
            <person name="Li J."/>
            <person name="Zhang Z."/>
            <person name="Nielsen R."/>
            <person name="Li D."/>
            <person name="Gu W."/>
            <person name="Yang Z."/>
            <person name="Xuan Z."/>
            <person name="Ryder O.A."/>
            <person name="Leung F.C."/>
            <person name="Zhou Y."/>
            <person name="Cao J."/>
            <person name="Sun X."/>
            <person name="Fu Y."/>
            <person name="Fang X."/>
            <person name="Guo X."/>
            <person name="Wang B."/>
            <person name="Hou R."/>
            <person name="Shen F."/>
            <person name="Mu B."/>
            <person name="Ni P."/>
            <person name="Lin R."/>
            <person name="Qian W."/>
            <person name="Wang G."/>
            <person name="Yu C."/>
            <person name="Nie W."/>
            <person name="Wang J."/>
            <person name="Wu Z."/>
            <person name="Liang H."/>
            <person name="Min J."/>
            <person name="Wu Q."/>
            <person name="Cheng S."/>
            <person name="Ruan J."/>
            <person name="Wang M."/>
            <person name="Shi Z."/>
            <person name="Wen M."/>
            <person name="Liu B."/>
            <person name="Ren X."/>
            <person name="Zheng H."/>
            <person name="Dong D."/>
            <person name="Cook K."/>
            <person name="Shan G."/>
            <person name="Zhang H."/>
            <person name="Kosiol C."/>
            <person name="Xie X."/>
            <person name="Lu Z."/>
            <person name="Zheng H."/>
            <person name="Li Y."/>
            <person name="Steiner C.C."/>
            <person name="Lam T.T."/>
            <person name="Lin S."/>
            <person name="Zhang Q."/>
            <person name="Li G."/>
            <person name="Tian J."/>
            <person name="Gong T."/>
            <person name="Liu H."/>
            <person name="Zhang D."/>
            <person name="Fang L."/>
            <person name="Ye C."/>
            <person name="Zhang J."/>
            <person name="Hu W."/>
            <person name="Xu A."/>
            <person name="Ren Y."/>
            <person name="Zhang G."/>
            <person name="Bruford M.W."/>
            <person name="Li Q."/>
            <person name="Ma L."/>
            <person name="Guo Y."/>
            <person name="An N."/>
            <person name="Hu Y."/>
            <person name="Zheng Y."/>
            <person name="Shi Y."/>
            <person name="Li Z."/>
            <person name="Liu Q."/>
            <person name="Chen Y."/>
            <person name="Zhao J."/>
            <person name="Qu N."/>
            <person name="Zhao S."/>
            <person name="Tian F."/>
            <person name="Wang X."/>
            <person name="Wang H."/>
            <person name="Xu L."/>
            <person name="Liu X."/>
            <person name="Vinar T."/>
            <person name="Wang Y."/>
            <person name="Lam T.W."/>
            <person name="Yiu S.M."/>
            <person name="Liu S."/>
            <person name="Zhang H."/>
            <person name="Li D."/>
            <person name="Huang Y."/>
            <person name="Wang X."/>
            <person name="Yang G."/>
            <person name="Jiang Z."/>
            <person name="Wang J."/>
            <person name="Qin N."/>
            <person name="Li L."/>
            <person name="Li J."/>
            <person name="Bolund L."/>
            <person name="Kristiansen K."/>
            <person name="Wong G.K."/>
            <person name="Olson M."/>
            <person name="Zhang X."/>
            <person name="Li S."/>
            <person name="Yang H."/>
            <person name="Wang J."/>
            <person name="Wang J."/>
        </authorList>
    </citation>
    <scope>NUCLEOTIDE SEQUENCE [LARGE SCALE GENOMIC DNA]</scope>
</reference>
<organism evidence="9 10">
    <name type="scientific">Ailuropoda melanoleuca</name>
    <name type="common">Giant panda</name>
    <dbReference type="NCBI Taxonomy" id="9646"/>
    <lineage>
        <taxon>Eukaryota</taxon>
        <taxon>Metazoa</taxon>
        <taxon>Chordata</taxon>
        <taxon>Craniata</taxon>
        <taxon>Vertebrata</taxon>
        <taxon>Euteleostomi</taxon>
        <taxon>Mammalia</taxon>
        <taxon>Eutheria</taxon>
        <taxon>Laurasiatheria</taxon>
        <taxon>Carnivora</taxon>
        <taxon>Caniformia</taxon>
        <taxon>Ursidae</taxon>
        <taxon>Ailuropoda</taxon>
    </lineage>
</organism>
<keyword evidence="5" id="KW-0449">Lipoprotein</keyword>
<dbReference type="InParanoid" id="A0A7N5J9A0"/>
<keyword evidence="4 6" id="KW-0342">GTP-binding</keyword>
<dbReference type="SMART" id="SM00177">
    <property type="entry name" value="ARF"/>
    <property type="match status" value="1"/>
</dbReference>
<dbReference type="FunFam" id="3.40.50.300:FF:000294">
    <property type="entry name" value="ADP-ribosylation factor-like protein 5A"/>
    <property type="match status" value="1"/>
</dbReference>
<dbReference type="GO" id="GO:0046872">
    <property type="term" value="F:metal ion binding"/>
    <property type="evidence" value="ECO:0007669"/>
    <property type="project" value="UniProtKB-KW"/>
</dbReference>
<accession>A0A7N5J9A0</accession>
<name>A0A7N5J9A0_AILME</name>
<gene>
    <name evidence="9" type="primary">ARL5C</name>
</gene>
<dbReference type="AlphaFoldDB" id="A0A7N5J9A0"/>
<dbReference type="Pfam" id="PF00025">
    <property type="entry name" value="Arf"/>
    <property type="match status" value="1"/>
</dbReference>
<sequence length="241" mass="26936">MGQLIAKLMGIFGNQEHKVIIVGLDNAGKTTILYQLLMTEVVHTSPTIESNAEKIVLQKTHFLVWDIGGQEALCSTWNTYYANTEFIILVIDSTDRDRLRTTREELYQMLAHEALQDASVLIFANKQDMKNSMTTVEISQFLTLSAIKDHPWHIQGCCAVTGEGIWLTLSSWAQSGEHAPTAEMLWERDHSRLRTQVPGDFRQAACGAAVDEISGHRQLTSQPEANPKLGAVLLGLCRWNT</sequence>
<dbReference type="GO" id="GO:0005525">
    <property type="term" value="F:GTP binding"/>
    <property type="evidence" value="ECO:0007669"/>
    <property type="project" value="UniProtKB-KW"/>
</dbReference>
<evidence type="ECO:0000256" key="5">
    <source>
        <dbReference type="ARBA" id="ARBA00023288"/>
    </source>
</evidence>
<dbReference type="PRINTS" id="PR00328">
    <property type="entry name" value="SAR1GTPBP"/>
</dbReference>
<dbReference type="PROSITE" id="PS51417">
    <property type="entry name" value="ARF"/>
    <property type="match status" value="1"/>
</dbReference>
<evidence type="ECO:0000256" key="8">
    <source>
        <dbReference type="RuleBase" id="RU003925"/>
    </source>
</evidence>
<feature type="binding site" evidence="7">
    <location>
        <position position="47"/>
    </location>
    <ligand>
        <name>Mg(2+)</name>
        <dbReference type="ChEBI" id="CHEBI:18420"/>
    </ligand>
</feature>
<evidence type="ECO:0000313" key="10">
    <source>
        <dbReference type="Proteomes" id="UP000008912"/>
    </source>
</evidence>
<feature type="binding site" evidence="6">
    <location>
        <begin position="23"/>
        <end position="30"/>
    </location>
    <ligand>
        <name>GTP</name>
        <dbReference type="ChEBI" id="CHEBI:37565"/>
    </ligand>
</feature>
<dbReference type="PANTHER" id="PTHR11711">
    <property type="entry name" value="ADP RIBOSYLATION FACTOR-RELATED"/>
    <property type="match status" value="1"/>
</dbReference>
<evidence type="ECO:0000256" key="7">
    <source>
        <dbReference type="PIRSR" id="PIRSR606689-2"/>
    </source>
</evidence>
<evidence type="ECO:0000313" key="9">
    <source>
        <dbReference type="Ensembl" id="ENSAMEP00000021959.1"/>
    </source>
</evidence>
<reference evidence="9" key="2">
    <citation type="submission" date="2025-08" db="UniProtKB">
        <authorList>
            <consortium name="Ensembl"/>
        </authorList>
    </citation>
    <scope>IDENTIFICATION</scope>
</reference>
<feature type="binding site" evidence="7">
    <location>
        <position position="30"/>
    </location>
    <ligand>
        <name>Mg(2+)</name>
        <dbReference type="ChEBI" id="CHEBI:18420"/>
    </ligand>
</feature>
<evidence type="ECO:0000256" key="3">
    <source>
        <dbReference type="ARBA" id="ARBA00022741"/>
    </source>
</evidence>
<dbReference type="InterPro" id="IPR005225">
    <property type="entry name" value="Small_GTP-bd"/>
</dbReference>
<evidence type="ECO:0000256" key="6">
    <source>
        <dbReference type="PIRSR" id="PIRSR606689-1"/>
    </source>
</evidence>
<comment type="similarity">
    <text evidence="1 8">Belongs to the small GTPase superfamily. Arf family.</text>
</comment>
<dbReference type="Proteomes" id="UP000008912">
    <property type="component" value="Unassembled WGS sequence"/>
</dbReference>
<dbReference type="GeneTree" id="ENSGT00940000163066"/>
<keyword evidence="7" id="KW-0479">Metal-binding</keyword>
<keyword evidence="2" id="KW-0519">Myristate</keyword>
<feature type="binding site" evidence="6">
    <location>
        <begin position="125"/>
        <end position="128"/>
    </location>
    <ligand>
        <name>GTP</name>
        <dbReference type="ChEBI" id="CHEBI:37565"/>
    </ligand>
</feature>
<dbReference type="InterPro" id="IPR006689">
    <property type="entry name" value="Small_GTPase_ARF/SAR"/>
</dbReference>
<dbReference type="NCBIfam" id="TIGR00231">
    <property type="entry name" value="small_GTP"/>
    <property type="match status" value="1"/>
</dbReference>
<evidence type="ECO:0000256" key="1">
    <source>
        <dbReference type="ARBA" id="ARBA00010290"/>
    </source>
</evidence>
<keyword evidence="10" id="KW-1185">Reference proteome</keyword>
<feature type="binding site" evidence="6">
    <location>
        <position position="69"/>
    </location>
    <ligand>
        <name>GTP</name>
        <dbReference type="ChEBI" id="CHEBI:37565"/>
    </ligand>
</feature>
<dbReference type="SMART" id="SM00178">
    <property type="entry name" value="SAR"/>
    <property type="match status" value="1"/>
</dbReference>
<dbReference type="Ensembl" id="ENSAMET00000029224.1">
    <property type="protein sequence ID" value="ENSAMEP00000021959.1"/>
    <property type="gene ID" value="ENSAMEG00000004195.2"/>
</dbReference>
<keyword evidence="3 6" id="KW-0547">Nucleotide-binding</keyword>
<dbReference type="SUPFAM" id="SSF52540">
    <property type="entry name" value="P-loop containing nucleoside triphosphate hydrolases"/>
    <property type="match status" value="1"/>
</dbReference>
<reference evidence="9" key="3">
    <citation type="submission" date="2025-09" db="UniProtKB">
        <authorList>
            <consortium name="Ensembl"/>
        </authorList>
    </citation>
    <scope>IDENTIFICATION</scope>
</reference>
<dbReference type="InterPro" id="IPR024156">
    <property type="entry name" value="Small_GTPase_ARF"/>
</dbReference>
<evidence type="ECO:0000256" key="4">
    <source>
        <dbReference type="ARBA" id="ARBA00023134"/>
    </source>
</evidence>